<dbReference type="Proteomes" id="UP000264179">
    <property type="component" value="Unassembled WGS sequence"/>
</dbReference>
<evidence type="ECO:0000313" key="4">
    <source>
        <dbReference type="Proteomes" id="UP000264753"/>
    </source>
</evidence>
<dbReference type="EMBL" id="DPOP01000167">
    <property type="protein sequence ID" value="HCW69825.1"/>
    <property type="molecule type" value="Genomic_DNA"/>
</dbReference>
<dbReference type="AlphaFoldDB" id="A0A358HS38"/>
<protein>
    <submittedName>
        <fullName evidence="1">Uncharacterized protein</fullName>
    </submittedName>
</protein>
<name>A0A358HS38_9PROT</name>
<accession>A0A358HS38</accession>
<sequence>MSYSNQSKPIKFWFRHFVGILLSSEYCIRKPKNAFMRIFRDISRIVAQIYCQSAITGVSTYTDVIAKLVWIGLK</sequence>
<evidence type="ECO:0000313" key="3">
    <source>
        <dbReference type="Proteomes" id="UP000264179"/>
    </source>
</evidence>
<gene>
    <name evidence="1" type="ORF">DEF21_07845</name>
    <name evidence="2" type="ORF">DHR80_21990</name>
</gene>
<organism evidence="1 4">
    <name type="scientific">Thalassospira lucentensis</name>
    <dbReference type="NCBI Taxonomy" id="168935"/>
    <lineage>
        <taxon>Bacteria</taxon>
        <taxon>Pseudomonadati</taxon>
        <taxon>Pseudomonadota</taxon>
        <taxon>Alphaproteobacteria</taxon>
        <taxon>Rhodospirillales</taxon>
        <taxon>Thalassospiraceae</taxon>
        <taxon>Thalassospira</taxon>
    </lineage>
</organism>
<reference evidence="3 4" key="1">
    <citation type="journal article" date="2018" name="Nat. Biotechnol.">
        <title>A standardized bacterial taxonomy based on genome phylogeny substantially revises the tree of life.</title>
        <authorList>
            <person name="Parks D.H."/>
            <person name="Chuvochina M."/>
            <person name="Waite D.W."/>
            <person name="Rinke C."/>
            <person name="Skarshewski A."/>
            <person name="Chaumeil P.A."/>
            <person name="Hugenholtz P."/>
        </authorList>
    </citation>
    <scope>NUCLEOTIDE SEQUENCE [LARGE SCALE GENOMIC DNA]</scope>
    <source>
        <strain evidence="1">UBA8707</strain>
        <strain evidence="2">UBA9881</strain>
    </source>
</reference>
<evidence type="ECO:0000313" key="2">
    <source>
        <dbReference type="EMBL" id="HCW69825.1"/>
    </source>
</evidence>
<evidence type="ECO:0000313" key="1">
    <source>
        <dbReference type="EMBL" id="HBU97802.1"/>
    </source>
</evidence>
<comment type="caution">
    <text evidence="1">The sequence shown here is derived from an EMBL/GenBank/DDBJ whole genome shotgun (WGS) entry which is preliminary data.</text>
</comment>
<proteinExistence type="predicted"/>
<dbReference type="EMBL" id="DOOG01000065">
    <property type="protein sequence ID" value="HBU97802.1"/>
    <property type="molecule type" value="Genomic_DNA"/>
</dbReference>
<dbReference type="Proteomes" id="UP000264753">
    <property type="component" value="Unassembled WGS sequence"/>
</dbReference>